<accession>A0ABM0M3S7</accession>
<keyword evidence="3" id="KW-1185">Reference proteome</keyword>
<keyword evidence="2" id="KW-0812">Transmembrane</keyword>
<keyword evidence="2" id="KW-1133">Transmembrane helix</keyword>
<dbReference type="GeneID" id="102807927"/>
<sequence>MRSTCYATNFEYLPVVELADLLWEFYASARKQDGMKSYKYISLVFLVIFNITCVESAIAGRLKRETCMNDFECEHDETCFPVMIGQPEGNCLKCSEFQGQNISQKCEELEKSTKNQALHECVIRTDCLFDEWCYMYQHQCHKCSVLDGHPEVQEEECKDWLSSQSEGEDSDTEKSNNLRWIIGLTVGSLFIIVIAVTVVLYKNKKLRIRLQNFFKTAQNQDVKSVAYGLADTESPSDPNGIILIDVPDHAPTPDIGQNGSTRPLLSGHGEDYVNKMDSSEKTIVTTPEDNATTPANQNDDIGDNNGDKNHNESSDDPIVASPEDDKAARFAPGTSM</sequence>
<feature type="transmembrane region" description="Helical" evidence="2">
    <location>
        <begin position="40"/>
        <end position="59"/>
    </location>
</feature>
<keyword evidence="2" id="KW-0472">Membrane</keyword>
<feature type="transmembrane region" description="Helical" evidence="2">
    <location>
        <begin position="180"/>
        <end position="201"/>
    </location>
</feature>
<feature type="compositionally biased region" description="Basic and acidic residues" evidence="1">
    <location>
        <begin position="268"/>
        <end position="280"/>
    </location>
</feature>
<evidence type="ECO:0000256" key="1">
    <source>
        <dbReference type="SAM" id="MobiDB-lite"/>
    </source>
</evidence>
<organism evidence="3 4">
    <name type="scientific">Saccoglossus kowalevskii</name>
    <name type="common">Acorn worm</name>
    <dbReference type="NCBI Taxonomy" id="10224"/>
    <lineage>
        <taxon>Eukaryota</taxon>
        <taxon>Metazoa</taxon>
        <taxon>Hemichordata</taxon>
        <taxon>Enteropneusta</taxon>
        <taxon>Harrimaniidae</taxon>
        <taxon>Saccoglossus</taxon>
    </lineage>
</organism>
<reference evidence="4" key="1">
    <citation type="submission" date="2025-08" db="UniProtKB">
        <authorList>
            <consortium name="RefSeq"/>
        </authorList>
    </citation>
    <scope>IDENTIFICATION</scope>
    <source>
        <tissue evidence="4">Testes</tissue>
    </source>
</reference>
<gene>
    <name evidence="4" type="primary">LOC102807927</name>
</gene>
<feature type="region of interest" description="Disordered" evidence="1">
    <location>
        <begin position="249"/>
        <end position="336"/>
    </location>
</feature>
<protein>
    <submittedName>
        <fullName evidence="4">Uncharacterized protein LOC102807927</fullName>
    </submittedName>
</protein>
<dbReference type="RefSeq" id="XP_006814668.1">
    <property type="nucleotide sequence ID" value="XM_006814605.1"/>
</dbReference>
<feature type="compositionally biased region" description="Polar residues" evidence="1">
    <location>
        <begin position="281"/>
        <end position="295"/>
    </location>
</feature>
<evidence type="ECO:0000256" key="2">
    <source>
        <dbReference type="SAM" id="Phobius"/>
    </source>
</evidence>
<name>A0ABM0M3S7_SACKO</name>
<dbReference type="Proteomes" id="UP000694865">
    <property type="component" value="Unplaced"/>
</dbReference>
<evidence type="ECO:0000313" key="4">
    <source>
        <dbReference type="RefSeq" id="XP_006814668.1"/>
    </source>
</evidence>
<evidence type="ECO:0000313" key="3">
    <source>
        <dbReference type="Proteomes" id="UP000694865"/>
    </source>
</evidence>
<proteinExistence type="predicted"/>